<dbReference type="Proteomes" id="UP001604336">
    <property type="component" value="Unassembled WGS sequence"/>
</dbReference>
<evidence type="ECO:0000259" key="2">
    <source>
        <dbReference type="Pfam" id="PF20167"/>
    </source>
</evidence>
<evidence type="ECO:0000256" key="1">
    <source>
        <dbReference type="SAM" id="MobiDB-lite"/>
    </source>
</evidence>
<dbReference type="AlphaFoldDB" id="A0ABD1QDY2"/>
<sequence>MFTPRVINNYYGITTDDIHPLPSIQDMGEVARFLYGRDDAWPLPGRDFEHSKLTDSLLILNVFVSHNIDPTRHRTTINDARARLLYHLAHERKMDLENYIYTLINMLGFQTDKRHTAIFPALISGICEAAGVQISPAEPVMKAKGPINRFALKNARKHTTRPVGVVPDAQDQPPEQQSAVPQPATAQPTAPPVDMTSMLRQILEGQTEHTRLIVATRTEIWAMQQELATS</sequence>
<feature type="domain" description="Putative plant transposon protein" evidence="2">
    <location>
        <begin position="2"/>
        <end position="132"/>
    </location>
</feature>
<evidence type="ECO:0000313" key="3">
    <source>
        <dbReference type="EMBL" id="KAL2474423.1"/>
    </source>
</evidence>
<dbReference type="EMBL" id="JBFOLK010000011">
    <property type="protein sequence ID" value="KAL2474423.1"/>
    <property type="molecule type" value="Genomic_DNA"/>
</dbReference>
<dbReference type="InterPro" id="IPR046796">
    <property type="entry name" value="Transposase_32_dom"/>
</dbReference>
<name>A0ABD1QDY2_9LAMI</name>
<keyword evidence="4" id="KW-1185">Reference proteome</keyword>
<protein>
    <recommendedName>
        <fullName evidence="2">Putative plant transposon protein domain-containing protein</fullName>
    </recommendedName>
</protein>
<gene>
    <name evidence="3" type="ORF">Adt_35159</name>
</gene>
<reference evidence="4" key="1">
    <citation type="submission" date="2024-07" db="EMBL/GenBank/DDBJ databases">
        <title>Two chromosome-level genome assemblies of Korean endemic species Abeliophyllum distichum and Forsythia ovata (Oleaceae).</title>
        <authorList>
            <person name="Jang H."/>
        </authorList>
    </citation>
    <scope>NUCLEOTIDE SEQUENCE [LARGE SCALE GENOMIC DNA]</scope>
</reference>
<evidence type="ECO:0000313" key="4">
    <source>
        <dbReference type="Proteomes" id="UP001604336"/>
    </source>
</evidence>
<dbReference type="Pfam" id="PF20167">
    <property type="entry name" value="Transposase_32"/>
    <property type="match status" value="1"/>
</dbReference>
<accession>A0ABD1QDY2</accession>
<proteinExistence type="predicted"/>
<feature type="compositionally biased region" description="Low complexity" evidence="1">
    <location>
        <begin position="179"/>
        <end position="188"/>
    </location>
</feature>
<comment type="caution">
    <text evidence="3">The sequence shown here is derived from an EMBL/GenBank/DDBJ whole genome shotgun (WGS) entry which is preliminary data.</text>
</comment>
<organism evidence="3 4">
    <name type="scientific">Abeliophyllum distichum</name>
    <dbReference type="NCBI Taxonomy" id="126358"/>
    <lineage>
        <taxon>Eukaryota</taxon>
        <taxon>Viridiplantae</taxon>
        <taxon>Streptophyta</taxon>
        <taxon>Embryophyta</taxon>
        <taxon>Tracheophyta</taxon>
        <taxon>Spermatophyta</taxon>
        <taxon>Magnoliopsida</taxon>
        <taxon>eudicotyledons</taxon>
        <taxon>Gunneridae</taxon>
        <taxon>Pentapetalae</taxon>
        <taxon>asterids</taxon>
        <taxon>lamiids</taxon>
        <taxon>Lamiales</taxon>
        <taxon>Oleaceae</taxon>
        <taxon>Forsythieae</taxon>
        <taxon>Abeliophyllum</taxon>
    </lineage>
</organism>
<feature type="region of interest" description="Disordered" evidence="1">
    <location>
        <begin position="163"/>
        <end position="192"/>
    </location>
</feature>